<reference evidence="2 3" key="1">
    <citation type="submission" date="2017-01" db="EMBL/GenBank/DDBJ databases">
        <authorList>
            <person name="Mah S.A."/>
            <person name="Swanson W.J."/>
            <person name="Moy G.W."/>
            <person name="Vacquier V.D."/>
        </authorList>
    </citation>
    <scope>NUCLEOTIDE SEQUENCE [LARGE SCALE GENOMIC DNA]</scope>
    <source>
        <strain evidence="2 3">DSM 7027</strain>
    </source>
</reference>
<feature type="transmembrane region" description="Helical" evidence="1">
    <location>
        <begin position="108"/>
        <end position="124"/>
    </location>
</feature>
<evidence type="ECO:0000256" key="1">
    <source>
        <dbReference type="SAM" id="Phobius"/>
    </source>
</evidence>
<dbReference type="EMBL" id="FTMN01000002">
    <property type="protein sequence ID" value="SIQ16623.1"/>
    <property type="molecule type" value="Genomic_DNA"/>
</dbReference>
<keyword evidence="1" id="KW-1133">Transmembrane helix</keyword>
<sequence>MLVVKALVIWFLILMLAISNGVLRESVLLPTLGLPSGMIVSGLVLCALILIVSYLALPWLAVHKRKQQWALGLFWLFLTLGFEFSFAALQGQSLVEVLAAYTFTDGNLWPVVLVVTALAPRLMARLRERRE</sequence>
<name>A0A1N6QJ06_9GAMM</name>
<feature type="transmembrane region" description="Helical" evidence="1">
    <location>
        <begin position="69"/>
        <end position="88"/>
    </location>
</feature>
<dbReference type="Proteomes" id="UP000186895">
    <property type="component" value="Unassembled WGS sequence"/>
</dbReference>
<dbReference type="AlphaFoldDB" id="A0A1N6QJ06"/>
<organism evidence="2 3">
    <name type="scientific">Marinobacterium stanieri</name>
    <dbReference type="NCBI Taxonomy" id="49186"/>
    <lineage>
        <taxon>Bacteria</taxon>
        <taxon>Pseudomonadati</taxon>
        <taxon>Pseudomonadota</taxon>
        <taxon>Gammaproteobacteria</taxon>
        <taxon>Oceanospirillales</taxon>
        <taxon>Oceanospirillaceae</taxon>
        <taxon>Marinobacterium</taxon>
    </lineage>
</organism>
<feature type="transmembrane region" description="Helical" evidence="1">
    <location>
        <begin position="34"/>
        <end position="57"/>
    </location>
</feature>
<protein>
    <submittedName>
        <fullName evidence="2">Uncharacterized protein</fullName>
    </submittedName>
</protein>
<evidence type="ECO:0000313" key="3">
    <source>
        <dbReference type="Proteomes" id="UP000186895"/>
    </source>
</evidence>
<dbReference type="STRING" id="49186.SAMN05421647_102542"/>
<accession>A0A1N6QJ06</accession>
<keyword evidence="1" id="KW-0472">Membrane</keyword>
<evidence type="ECO:0000313" key="2">
    <source>
        <dbReference type="EMBL" id="SIQ16623.1"/>
    </source>
</evidence>
<keyword evidence="3" id="KW-1185">Reference proteome</keyword>
<gene>
    <name evidence="2" type="ORF">SAMN05421647_102542</name>
</gene>
<keyword evidence="1" id="KW-0812">Transmembrane</keyword>
<proteinExistence type="predicted"/>